<protein>
    <recommendedName>
        <fullName evidence="3">Sulfotransferase domain-containing protein</fullName>
    </recommendedName>
</protein>
<proteinExistence type="predicted"/>
<dbReference type="InterPro" id="IPR027417">
    <property type="entry name" value="P-loop_NTPase"/>
</dbReference>
<dbReference type="Proteomes" id="UP000033202">
    <property type="component" value="Unassembled WGS sequence"/>
</dbReference>
<accession>A0A0E9MU60</accession>
<keyword evidence="2" id="KW-1185">Reference proteome</keyword>
<evidence type="ECO:0000313" key="1">
    <source>
        <dbReference type="EMBL" id="GAO40946.1"/>
    </source>
</evidence>
<name>A0A0E9MU60_9SPHN</name>
<dbReference type="EMBL" id="BBWU01000053">
    <property type="protein sequence ID" value="GAO40946.1"/>
    <property type="molecule type" value="Genomic_DNA"/>
</dbReference>
<dbReference type="OrthoDB" id="7540582at2"/>
<dbReference type="Gene3D" id="3.40.50.300">
    <property type="entry name" value="P-loop containing nucleotide triphosphate hydrolases"/>
    <property type="match status" value="1"/>
</dbReference>
<dbReference type="RefSeq" id="WP_052733985.1">
    <property type="nucleotide sequence ID" value="NZ_BBWU01000053.1"/>
</dbReference>
<evidence type="ECO:0000313" key="2">
    <source>
        <dbReference type="Proteomes" id="UP000033202"/>
    </source>
</evidence>
<evidence type="ECO:0008006" key="3">
    <source>
        <dbReference type="Google" id="ProtNLM"/>
    </source>
</evidence>
<organism evidence="1 2">
    <name type="scientific">Sphingomonas changbaiensis NBRC 104936</name>
    <dbReference type="NCBI Taxonomy" id="1219043"/>
    <lineage>
        <taxon>Bacteria</taxon>
        <taxon>Pseudomonadati</taxon>
        <taxon>Pseudomonadota</taxon>
        <taxon>Alphaproteobacteria</taxon>
        <taxon>Sphingomonadales</taxon>
        <taxon>Sphingomonadaceae</taxon>
        <taxon>Sphingomonas</taxon>
    </lineage>
</organism>
<gene>
    <name evidence="1" type="ORF">SCH01S_53_00180</name>
</gene>
<reference evidence="1 2" key="1">
    <citation type="submission" date="2015-04" db="EMBL/GenBank/DDBJ databases">
        <title>Whole genome shotgun sequence of Sphingomonas changbaiensis NBRC 104936.</title>
        <authorList>
            <person name="Katano-Makiyama Y."/>
            <person name="Hosoyama A."/>
            <person name="Hashimoto M."/>
            <person name="Noguchi M."/>
            <person name="Tsuchikane K."/>
            <person name="Ohji S."/>
            <person name="Yamazoe A."/>
            <person name="Ichikawa N."/>
            <person name="Kimura A."/>
            <person name="Fujita N."/>
        </authorList>
    </citation>
    <scope>NUCLEOTIDE SEQUENCE [LARGE SCALE GENOMIC DNA]</scope>
    <source>
        <strain evidence="1 2">NBRC 104936</strain>
    </source>
</reference>
<sequence>MERAAQDRRPIFHVGVHKTATNWFQKCFYPRVPGYRYVDRRLVRSTLLAHSPLAFEPERVREELGLDADCPAIICEEDLSGVLHNAGLASNYIAKEMANELAALAPQAQIVIFVRNQQAMAASCYHQYLREGGTGSVHRYLFPEDYIHLGNVRPLKNPRFDFTQFEFDRLVAHYDSLFGEENVHVFAYEQFAQDPEAFLAMFAEDLGLTRPESVKQRKYNRSFRRALVPVARMLNLLTRRSVADKRTLVHIPFWYPVRTVLLEGLNFVPLLGKRPSPRDLLGGSIYDWIGQRFWESNRALEGRMGVDLSEWGYTTEEPAVPVPRPKRSSLFAFAKH</sequence>
<dbReference type="SUPFAM" id="SSF52540">
    <property type="entry name" value="P-loop containing nucleoside triphosphate hydrolases"/>
    <property type="match status" value="1"/>
</dbReference>
<comment type="caution">
    <text evidence="1">The sequence shown here is derived from an EMBL/GenBank/DDBJ whole genome shotgun (WGS) entry which is preliminary data.</text>
</comment>
<dbReference type="STRING" id="1219043.SCH01S_53_00180"/>
<dbReference type="AlphaFoldDB" id="A0A0E9MU60"/>